<evidence type="ECO:0000256" key="1">
    <source>
        <dbReference type="SAM" id="MobiDB-lite"/>
    </source>
</evidence>
<accession>A0ABD2ZCJ2</accession>
<evidence type="ECO:0000313" key="2">
    <source>
        <dbReference type="EMBL" id="KAL3516803.1"/>
    </source>
</evidence>
<organism evidence="2 3">
    <name type="scientific">Cinchona calisaya</name>
    <dbReference type="NCBI Taxonomy" id="153742"/>
    <lineage>
        <taxon>Eukaryota</taxon>
        <taxon>Viridiplantae</taxon>
        <taxon>Streptophyta</taxon>
        <taxon>Embryophyta</taxon>
        <taxon>Tracheophyta</taxon>
        <taxon>Spermatophyta</taxon>
        <taxon>Magnoliopsida</taxon>
        <taxon>eudicotyledons</taxon>
        <taxon>Gunneridae</taxon>
        <taxon>Pentapetalae</taxon>
        <taxon>asterids</taxon>
        <taxon>lamiids</taxon>
        <taxon>Gentianales</taxon>
        <taxon>Rubiaceae</taxon>
        <taxon>Cinchonoideae</taxon>
        <taxon>Cinchoneae</taxon>
        <taxon>Cinchona</taxon>
    </lineage>
</organism>
<reference evidence="2 3" key="1">
    <citation type="submission" date="2024-11" db="EMBL/GenBank/DDBJ databases">
        <title>A near-complete genome assembly of Cinchona calisaya.</title>
        <authorList>
            <person name="Lian D.C."/>
            <person name="Zhao X.W."/>
            <person name="Wei L."/>
        </authorList>
    </citation>
    <scope>NUCLEOTIDE SEQUENCE [LARGE SCALE GENOMIC DNA]</scope>
    <source>
        <tissue evidence="2">Nenye</tissue>
    </source>
</reference>
<gene>
    <name evidence="2" type="ORF">ACH5RR_023705</name>
</gene>
<feature type="region of interest" description="Disordered" evidence="1">
    <location>
        <begin position="1"/>
        <end position="64"/>
    </location>
</feature>
<feature type="compositionally biased region" description="Polar residues" evidence="1">
    <location>
        <begin position="80"/>
        <end position="90"/>
    </location>
</feature>
<name>A0ABD2ZCJ2_9GENT</name>
<feature type="compositionally biased region" description="Polar residues" evidence="1">
    <location>
        <begin position="24"/>
        <end position="38"/>
    </location>
</feature>
<feature type="compositionally biased region" description="Pro residues" evidence="1">
    <location>
        <begin position="1"/>
        <end position="12"/>
    </location>
</feature>
<protein>
    <submittedName>
        <fullName evidence="2">Uncharacterized protein</fullName>
    </submittedName>
</protein>
<dbReference type="Proteomes" id="UP001630127">
    <property type="component" value="Unassembled WGS sequence"/>
</dbReference>
<comment type="caution">
    <text evidence="2">The sequence shown here is derived from an EMBL/GenBank/DDBJ whole genome shotgun (WGS) entry which is preliminary data.</text>
</comment>
<sequence>MSSPPPPSPPRSQPLHNSELHPDPNQSTKTQSTNSINQGHKLPQSSSSKKQPFSGNAAAPGQSTLKRSYIIDWLHGRLPQPSTDNSSGGSYTKPDLNTKDSS</sequence>
<proteinExistence type="predicted"/>
<dbReference type="AlphaFoldDB" id="A0ABD2ZCJ2"/>
<feature type="region of interest" description="Disordered" evidence="1">
    <location>
        <begin position="76"/>
        <end position="102"/>
    </location>
</feature>
<feature type="compositionally biased region" description="Low complexity" evidence="1">
    <location>
        <begin position="43"/>
        <end position="52"/>
    </location>
</feature>
<evidence type="ECO:0000313" key="3">
    <source>
        <dbReference type="Proteomes" id="UP001630127"/>
    </source>
</evidence>
<dbReference type="EMBL" id="JBJUIK010000010">
    <property type="protein sequence ID" value="KAL3516803.1"/>
    <property type="molecule type" value="Genomic_DNA"/>
</dbReference>
<keyword evidence="3" id="KW-1185">Reference proteome</keyword>